<evidence type="ECO:0000313" key="8">
    <source>
        <dbReference type="EMBL" id="OIW22943.1"/>
    </source>
</evidence>
<evidence type="ECO:0000256" key="3">
    <source>
        <dbReference type="ARBA" id="ARBA00022776"/>
    </source>
</evidence>
<proteinExistence type="inferred from homology"/>
<dbReference type="CDD" id="cd08366">
    <property type="entry name" value="APC10"/>
    <property type="match status" value="1"/>
</dbReference>
<feature type="region of interest" description="Disordered" evidence="6">
    <location>
        <begin position="68"/>
        <end position="91"/>
    </location>
</feature>
<protein>
    <submittedName>
        <fullName evidence="8">Galactose-binding like protein</fullName>
    </submittedName>
</protein>
<dbReference type="PANTHER" id="PTHR12936">
    <property type="entry name" value="ANAPHASE-PROMOTING COMPLEX 10"/>
    <property type="match status" value="1"/>
</dbReference>
<dbReference type="PROSITE" id="PS51284">
    <property type="entry name" value="DOC"/>
    <property type="match status" value="1"/>
</dbReference>
<keyword evidence="5" id="KW-0131">Cell cycle</keyword>
<dbReference type="GO" id="GO:0051301">
    <property type="term" value="P:cell division"/>
    <property type="evidence" value="ECO:0007669"/>
    <property type="project" value="UniProtKB-KW"/>
</dbReference>
<keyword evidence="9" id="KW-1185">Reference proteome</keyword>
<dbReference type="InterPro" id="IPR016901">
    <property type="entry name" value="APC10/Doc1"/>
</dbReference>
<keyword evidence="2" id="KW-0132">Cell division</keyword>
<feature type="region of interest" description="Disordered" evidence="6">
    <location>
        <begin position="354"/>
        <end position="380"/>
    </location>
</feature>
<dbReference type="GO" id="GO:0031145">
    <property type="term" value="P:anaphase-promoting complex-dependent catabolic process"/>
    <property type="evidence" value="ECO:0007669"/>
    <property type="project" value="InterPro"/>
</dbReference>
<dbReference type="GO" id="GO:0005680">
    <property type="term" value="C:anaphase-promoting complex"/>
    <property type="evidence" value="ECO:0007669"/>
    <property type="project" value="InterPro"/>
</dbReference>
<dbReference type="AlphaFoldDB" id="A0A1J7I5M7"/>
<feature type="compositionally biased region" description="Polar residues" evidence="6">
    <location>
        <begin position="1"/>
        <end position="10"/>
    </location>
</feature>
<dbReference type="Pfam" id="PF03256">
    <property type="entry name" value="ANAPC10"/>
    <property type="match status" value="1"/>
</dbReference>
<dbReference type="PANTHER" id="PTHR12936:SF0">
    <property type="entry name" value="ANAPHASE-PROMOTING COMPLEX SUBUNIT 10"/>
    <property type="match status" value="1"/>
</dbReference>
<evidence type="ECO:0000256" key="4">
    <source>
        <dbReference type="ARBA" id="ARBA00022786"/>
    </source>
</evidence>
<feature type="domain" description="DOC" evidence="7">
    <location>
        <begin position="140"/>
        <end position="328"/>
    </location>
</feature>
<keyword evidence="4" id="KW-0833">Ubl conjugation pathway</keyword>
<dbReference type="OrthoDB" id="24948at2759"/>
<reference evidence="8 9" key="1">
    <citation type="submission" date="2016-10" db="EMBL/GenBank/DDBJ databases">
        <title>Draft genome sequence of Coniochaeta ligniaria NRRL30616, a lignocellulolytic fungus for bioabatement of inhibitors in plant biomass hydrolysates.</title>
        <authorList>
            <consortium name="DOE Joint Genome Institute"/>
            <person name="Jimenez D.J."/>
            <person name="Hector R.E."/>
            <person name="Riley R."/>
            <person name="Sun H."/>
            <person name="Grigoriev I.V."/>
            <person name="Van Elsas J.D."/>
            <person name="Nichols N.N."/>
        </authorList>
    </citation>
    <scope>NUCLEOTIDE SEQUENCE [LARGE SCALE GENOMIC DNA]</scope>
    <source>
        <strain evidence="8 9">NRRL 30616</strain>
    </source>
</reference>
<organism evidence="8 9">
    <name type="scientific">Coniochaeta ligniaria NRRL 30616</name>
    <dbReference type="NCBI Taxonomy" id="1408157"/>
    <lineage>
        <taxon>Eukaryota</taxon>
        <taxon>Fungi</taxon>
        <taxon>Dikarya</taxon>
        <taxon>Ascomycota</taxon>
        <taxon>Pezizomycotina</taxon>
        <taxon>Sordariomycetes</taxon>
        <taxon>Sordariomycetidae</taxon>
        <taxon>Coniochaetales</taxon>
        <taxon>Coniochaetaceae</taxon>
        <taxon>Coniochaeta</taxon>
    </lineage>
</organism>
<dbReference type="InParanoid" id="A0A1J7I5M7"/>
<sequence length="380" mass="42045">MASTSSIQRSGQRRALQSLDANSSLNTPRGMAKRAPITYDKENEDAVLDGIAFGIYSYDEVLALTNHREPTPTATPNPQVDSDDEGIAGIMGPAGAATHEALNERSLDYQGEGDDEMLMEDMDEELGENAPEGQVEGDEDEDDEPDDQDEGAYFDPMSMGLKEINNLAHFGVSSHKPGNGVEELLSDDLDKYWQSDGQQPHLLTIHFLRRVEIRAIRFYVDHKQDESYTPTHIVFYAGTGHHDLIQFADVPLVRPVGWQDVPLADCGGGPDGHSLCCWVVQMHVKENHQNGKDTHIRGIKIFALDDNAVNGTAGSTLHEIATNIDEAADRLIEQHLGEDEDDFQDLLEAMDRNETSAKRFKPGEGGFSGIPDYMREPELR</sequence>
<evidence type="ECO:0000256" key="6">
    <source>
        <dbReference type="SAM" id="MobiDB-lite"/>
    </source>
</evidence>
<evidence type="ECO:0000313" key="9">
    <source>
        <dbReference type="Proteomes" id="UP000182658"/>
    </source>
</evidence>
<evidence type="ECO:0000259" key="7">
    <source>
        <dbReference type="PROSITE" id="PS51284"/>
    </source>
</evidence>
<dbReference type="InterPro" id="IPR004939">
    <property type="entry name" value="APC_su10/DOC_dom"/>
</dbReference>
<evidence type="ECO:0000256" key="5">
    <source>
        <dbReference type="ARBA" id="ARBA00023306"/>
    </source>
</evidence>
<evidence type="ECO:0000256" key="1">
    <source>
        <dbReference type="ARBA" id="ARBA00006762"/>
    </source>
</evidence>
<accession>A0A1J7I5M7</accession>
<evidence type="ECO:0000256" key="2">
    <source>
        <dbReference type="ARBA" id="ARBA00022618"/>
    </source>
</evidence>
<dbReference type="Proteomes" id="UP000182658">
    <property type="component" value="Unassembled WGS sequence"/>
</dbReference>
<dbReference type="SUPFAM" id="SSF49785">
    <property type="entry name" value="Galactose-binding domain-like"/>
    <property type="match status" value="1"/>
</dbReference>
<name>A0A1J7I5M7_9PEZI</name>
<comment type="similarity">
    <text evidence="1">Belongs to the APC10 family.</text>
</comment>
<dbReference type="Gene3D" id="2.60.120.260">
    <property type="entry name" value="Galactose-binding domain-like"/>
    <property type="match status" value="1"/>
</dbReference>
<feature type="region of interest" description="Disordered" evidence="6">
    <location>
        <begin position="1"/>
        <end position="42"/>
    </location>
</feature>
<dbReference type="STRING" id="1408157.A0A1J7I5M7"/>
<feature type="compositionally biased region" description="Acidic residues" evidence="6">
    <location>
        <begin position="135"/>
        <end position="151"/>
    </location>
</feature>
<gene>
    <name evidence="8" type="ORF">CONLIGDRAFT_637879</name>
</gene>
<dbReference type="SMART" id="SM01337">
    <property type="entry name" value="APC10"/>
    <property type="match status" value="1"/>
</dbReference>
<dbReference type="EMBL" id="KV875109">
    <property type="protein sequence ID" value="OIW22943.1"/>
    <property type="molecule type" value="Genomic_DNA"/>
</dbReference>
<keyword evidence="3" id="KW-0498">Mitosis</keyword>
<dbReference type="InterPro" id="IPR008979">
    <property type="entry name" value="Galactose-bd-like_sf"/>
</dbReference>
<dbReference type="GO" id="GO:0070979">
    <property type="term" value="P:protein K11-linked ubiquitination"/>
    <property type="evidence" value="ECO:0007669"/>
    <property type="project" value="TreeGrafter"/>
</dbReference>
<feature type="region of interest" description="Disordered" evidence="6">
    <location>
        <begin position="125"/>
        <end position="151"/>
    </location>
</feature>